<keyword evidence="5 10" id="KW-0479">Metal-binding</keyword>
<keyword evidence="3 10" id="KW-0819">tRNA processing</keyword>
<dbReference type="GO" id="GO:0042802">
    <property type="term" value="F:identical protein binding"/>
    <property type="evidence" value="ECO:0007669"/>
    <property type="project" value="UniProtKB-ARBA"/>
</dbReference>
<dbReference type="InterPro" id="IPR013471">
    <property type="entry name" value="RNase_Z/BN"/>
</dbReference>
<dbReference type="CDD" id="cd07717">
    <property type="entry name" value="RNaseZ_ZiPD-like_MBL-fold"/>
    <property type="match status" value="1"/>
</dbReference>
<gene>
    <name evidence="10 11" type="primary">rnz</name>
    <name evidence="11" type="ORF">KIMC2_17330</name>
</gene>
<feature type="binding site" evidence="10">
    <location>
        <position position="65"/>
    </location>
    <ligand>
        <name>Zn(2+)</name>
        <dbReference type="ChEBI" id="CHEBI:29105"/>
        <label>1</label>
        <note>catalytic</note>
    </ligand>
</feature>
<dbReference type="AlphaFoldDB" id="A0AAU9CXM3"/>
<evidence type="ECO:0000256" key="9">
    <source>
        <dbReference type="ARBA" id="ARBA00057812"/>
    </source>
</evidence>
<feature type="binding site" evidence="10">
    <location>
        <position position="213"/>
    </location>
    <ligand>
        <name>Zn(2+)</name>
        <dbReference type="ChEBI" id="CHEBI:29105"/>
        <label>1</label>
        <note>catalytic</note>
    </ligand>
</feature>
<feature type="binding site" evidence="10">
    <location>
        <position position="63"/>
    </location>
    <ligand>
        <name>Zn(2+)</name>
        <dbReference type="ChEBI" id="CHEBI:29105"/>
        <label>1</label>
        <note>catalytic</note>
    </ligand>
</feature>
<reference evidence="11 12" key="1">
    <citation type="journal article" date="2023" name="Microbiol. Spectr.">
        <title>Symbiosis of Carpenter Bees with Uncharacterized Lactic Acid Bacteria Showing NAD Auxotrophy.</title>
        <authorList>
            <person name="Kawasaki S."/>
            <person name="Ozawa K."/>
            <person name="Mori T."/>
            <person name="Yamamoto A."/>
            <person name="Ito M."/>
            <person name="Ohkuma M."/>
            <person name="Sakamoto M."/>
            <person name="Matsutani M."/>
        </authorList>
    </citation>
    <scope>NUCLEOTIDE SEQUENCE [LARGE SCALE GENOMIC DNA]</scope>
    <source>
        <strain evidence="11 12">KimC2</strain>
    </source>
</reference>
<dbReference type="EC" id="3.1.26.11" evidence="2 10"/>
<keyword evidence="8 10" id="KW-0862">Zinc</keyword>
<dbReference type="HAMAP" id="MF_01818">
    <property type="entry name" value="RNase_Z_BN"/>
    <property type="match status" value="1"/>
</dbReference>
<dbReference type="KEGG" id="xak:KIMC2_17330"/>
<comment type="subunit">
    <text evidence="1 10">Homodimer.</text>
</comment>
<evidence type="ECO:0000313" key="11">
    <source>
        <dbReference type="EMBL" id="BDR57171.1"/>
    </source>
</evidence>
<dbReference type="NCBIfam" id="TIGR02651">
    <property type="entry name" value="RNase_Z"/>
    <property type="match status" value="1"/>
</dbReference>
<proteinExistence type="inferred from homology"/>
<evidence type="ECO:0000256" key="5">
    <source>
        <dbReference type="ARBA" id="ARBA00022723"/>
    </source>
</evidence>
<evidence type="ECO:0000256" key="4">
    <source>
        <dbReference type="ARBA" id="ARBA00022722"/>
    </source>
</evidence>
<comment type="function">
    <text evidence="9 10">Zinc phosphodiesterase, which displays some tRNA 3'-processing endonuclease activity. Probably involved in tRNA maturation, by removing a 3'-trailer from precursor tRNA.</text>
</comment>
<dbReference type="Pfam" id="PF23023">
    <property type="entry name" value="Anti-Pycsar_Apyc1"/>
    <property type="match status" value="1"/>
</dbReference>
<feature type="binding site" evidence="10">
    <location>
        <position position="271"/>
    </location>
    <ligand>
        <name>Zn(2+)</name>
        <dbReference type="ChEBI" id="CHEBI:29105"/>
        <label>2</label>
        <note>catalytic</note>
    </ligand>
</feature>
<feature type="binding site" evidence="10">
    <location>
        <position position="213"/>
    </location>
    <ligand>
        <name>Zn(2+)</name>
        <dbReference type="ChEBI" id="CHEBI:29105"/>
        <label>2</label>
        <note>catalytic</note>
    </ligand>
</feature>
<feature type="binding site" evidence="10">
    <location>
        <position position="68"/>
    </location>
    <ligand>
        <name>Zn(2+)</name>
        <dbReference type="ChEBI" id="CHEBI:29105"/>
        <label>2</label>
        <note>catalytic</note>
    </ligand>
</feature>
<feature type="binding site" evidence="10">
    <location>
        <position position="67"/>
    </location>
    <ligand>
        <name>Zn(2+)</name>
        <dbReference type="ChEBI" id="CHEBI:29105"/>
        <label>2</label>
        <note>catalytic</note>
    </ligand>
</feature>
<evidence type="ECO:0000256" key="10">
    <source>
        <dbReference type="HAMAP-Rule" id="MF_01818"/>
    </source>
</evidence>
<evidence type="ECO:0000256" key="8">
    <source>
        <dbReference type="ARBA" id="ARBA00022833"/>
    </source>
</evidence>
<name>A0AAU9CXM3_9LACO</name>
<dbReference type="EMBL" id="AP026801">
    <property type="protein sequence ID" value="BDR57171.1"/>
    <property type="molecule type" value="Genomic_DNA"/>
</dbReference>
<dbReference type="GO" id="GO:0042781">
    <property type="term" value="F:3'-tRNA processing endoribonuclease activity"/>
    <property type="evidence" value="ECO:0007669"/>
    <property type="project" value="UniProtKB-UniRule"/>
</dbReference>
<keyword evidence="7 10" id="KW-0378">Hydrolase</keyword>
<dbReference type="GO" id="GO:0008270">
    <property type="term" value="F:zinc ion binding"/>
    <property type="evidence" value="ECO:0007669"/>
    <property type="project" value="UniProtKB-UniRule"/>
</dbReference>
<feature type="binding site" evidence="10">
    <location>
        <position position="142"/>
    </location>
    <ligand>
        <name>Zn(2+)</name>
        <dbReference type="ChEBI" id="CHEBI:29105"/>
        <label>1</label>
        <note>catalytic</note>
    </ligand>
</feature>
<sequence>MEIEFLGTGAGAPSKSRNVSSLALKLLDEINEIWLFDVGEATQHQILKTTIKPRKITKIFITHMHGDHIFGLPGFLSSRSFQNGDEPVDIYGPLGIKDYVMMSLKLSGTHLGYRINFHEIKKDQGVLFFNENFRVEYAILDHRIASYGFRITESSKPGELLVDKLREQNVPSGPIYGQLKNGEDVTLPDGRTLFSKDYVGPRIPGRIVSIFGDTRISKNHQFLAQDADLLVHESTFAHQDRDIARQYYHSASSQVAQLAKDANVKYLILTHISARYLGKTAMILQKQAEKIFPQVRVANDFSTYDIPQKKGE</sequence>
<feature type="active site" description="Proton acceptor" evidence="10">
    <location>
        <position position="67"/>
    </location>
</feature>
<keyword evidence="12" id="KW-1185">Reference proteome</keyword>
<keyword evidence="6 10" id="KW-0255">Endonuclease</keyword>
<comment type="similarity">
    <text evidence="10">Belongs to the RNase Z family.</text>
</comment>
<comment type="cofactor">
    <cofactor evidence="10">
        <name>Zn(2+)</name>
        <dbReference type="ChEBI" id="CHEBI:29105"/>
    </cofactor>
    <text evidence="10">Binds 2 Zn(2+) ions.</text>
</comment>
<accession>A0AAU9CXM3</accession>
<dbReference type="Proteomes" id="UP001321804">
    <property type="component" value="Chromosome"/>
</dbReference>
<organism evidence="11 12">
    <name type="scientific">Xylocopilactobacillus apis</name>
    <dbReference type="NCBI Taxonomy" id="2932183"/>
    <lineage>
        <taxon>Bacteria</taxon>
        <taxon>Bacillati</taxon>
        <taxon>Bacillota</taxon>
        <taxon>Bacilli</taxon>
        <taxon>Lactobacillales</taxon>
        <taxon>Lactobacillaceae</taxon>
        <taxon>Xylocopilactobacillus</taxon>
    </lineage>
</organism>
<evidence type="ECO:0000256" key="6">
    <source>
        <dbReference type="ARBA" id="ARBA00022759"/>
    </source>
</evidence>
<dbReference type="Gene3D" id="3.60.15.10">
    <property type="entry name" value="Ribonuclease Z/Hydroxyacylglutathione hydrolase-like"/>
    <property type="match status" value="1"/>
</dbReference>
<dbReference type="RefSeq" id="WP_317696020.1">
    <property type="nucleotide sequence ID" value="NZ_AP026801.1"/>
</dbReference>
<dbReference type="SUPFAM" id="SSF56281">
    <property type="entry name" value="Metallo-hydrolase/oxidoreductase"/>
    <property type="match status" value="1"/>
</dbReference>
<dbReference type="NCBIfam" id="NF000801">
    <property type="entry name" value="PRK00055.1-3"/>
    <property type="match status" value="1"/>
</dbReference>
<dbReference type="FunFam" id="3.60.15.10:FF:000002">
    <property type="entry name" value="Ribonuclease Z"/>
    <property type="match status" value="1"/>
</dbReference>
<dbReference type="InterPro" id="IPR036866">
    <property type="entry name" value="RibonucZ/Hydroxyglut_hydro"/>
</dbReference>
<dbReference type="PANTHER" id="PTHR46018:SF2">
    <property type="entry name" value="ZINC PHOSPHODIESTERASE ELAC PROTEIN 1"/>
    <property type="match status" value="1"/>
</dbReference>
<comment type="catalytic activity">
    <reaction evidence="10">
        <text>Endonucleolytic cleavage of RNA, removing extra 3' nucleotides from tRNA precursor, generating 3' termini of tRNAs. A 3'-hydroxy group is left at the tRNA terminus and a 5'-phosphoryl group is left at the trailer molecule.</text>
        <dbReference type="EC" id="3.1.26.11"/>
    </reaction>
</comment>
<dbReference type="PANTHER" id="PTHR46018">
    <property type="entry name" value="ZINC PHOSPHODIESTERASE ELAC PROTEIN 1"/>
    <property type="match status" value="1"/>
</dbReference>
<evidence type="ECO:0000256" key="1">
    <source>
        <dbReference type="ARBA" id="ARBA00011738"/>
    </source>
</evidence>
<evidence type="ECO:0000313" key="12">
    <source>
        <dbReference type="Proteomes" id="UP001321804"/>
    </source>
</evidence>
<evidence type="ECO:0000256" key="2">
    <source>
        <dbReference type="ARBA" id="ARBA00012477"/>
    </source>
</evidence>
<keyword evidence="4 10" id="KW-0540">Nuclease</keyword>
<evidence type="ECO:0000256" key="7">
    <source>
        <dbReference type="ARBA" id="ARBA00022801"/>
    </source>
</evidence>
<evidence type="ECO:0000256" key="3">
    <source>
        <dbReference type="ARBA" id="ARBA00022694"/>
    </source>
</evidence>
<protein>
    <recommendedName>
        <fullName evidence="2 10">Ribonuclease Z</fullName>
        <shortName evidence="10">RNase Z</shortName>
        <ecNumber evidence="2 10">3.1.26.11</ecNumber>
    </recommendedName>
    <alternativeName>
        <fullName evidence="10">tRNA 3 endonuclease</fullName>
    </alternativeName>
    <alternativeName>
        <fullName evidence="10">tRNase Z</fullName>
    </alternativeName>
</protein>